<sequence>MIPTQLTSDQAAIQARIEAEIAEHAAAVRRVEARCKSAFLPILREHGITRVDISYDGGGDEGMMGDVTAYGGQSVRELPSVLCDHYAVDYGGNVRSSALQLEDALSSFAENAVCDHHGGWENGEGAYGEIVIDVASGGVTITHNARFIDYDTTETEL</sequence>
<dbReference type="Pfam" id="PF21798">
    <property type="entry name" value="DUF6878"/>
    <property type="match status" value="1"/>
</dbReference>
<keyword evidence="3" id="KW-1185">Reference proteome</keyword>
<dbReference type="RefSeq" id="WP_015460584.1">
    <property type="nucleotide sequence ID" value="NZ_ATDP01000026.1"/>
</dbReference>
<evidence type="ECO:0000259" key="1">
    <source>
        <dbReference type="Pfam" id="PF21798"/>
    </source>
</evidence>
<accession>T0JBV2</accession>
<dbReference type="EMBL" id="ATDP01000026">
    <property type="protein sequence ID" value="EQB19329.1"/>
    <property type="molecule type" value="Genomic_DNA"/>
</dbReference>
<reference evidence="2 3" key="1">
    <citation type="journal article" date="2013" name="Genome Announc.">
        <title>Draft Genome Sequence of Sphingobium lactosutens Strain DS20T, Isolated from a Hexachlorocyclohexane Dumpsite.</title>
        <authorList>
            <person name="Kumar R."/>
            <person name="Dwivedi V."/>
            <person name="Negi V."/>
            <person name="Khurana J.P."/>
            <person name="Lal R."/>
        </authorList>
    </citation>
    <scope>NUCLEOTIDE SEQUENCE [LARGE SCALE GENOMIC DNA]</scope>
    <source>
        <strain evidence="2 3">DS20</strain>
    </source>
</reference>
<dbReference type="OrthoDB" id="7259981at2"/>
<dbReference type="eggNOG" id="ENOG5032KZJ">
    <property type="taxonomic scope" value="Bacteria"/>
</dbReference>
<feature type="domain" description="DUF6878" evidence="1">
    <location>
        <begin position="34"/>
        <end position="153"/>
    </location>
</feature>
<organism evidence="2 3">
    <name type="scientific">Sphingobium lactosutens DS20</name>
    <dbReference type="NCBI Taxonomy" id="1331060"/>
    <lineage>
        <taxon>Bacteria</taxon>
        <taxon>Pseudomonadati</taxon>
        <taxon>Pseudomonadota</taxon>
        <taxon>Alphaproteobacteria</taxon>
        <taxon>Sphingomonadales</taxon>
        <taxon>Sphingomonadaceae</taxon>
        <taxon>Sphingobium</taxon>
    </lineage>
</organism>
<gene>
    <name evidence="2" type="ORF">RLDS_00320</name>
</gene>
<comment type="caution">
    <text evidence="2">The sequence shown here is derived from an EMBL/GenBank/DDBJ whole genome shotgun (WGS) entry which is preliminary data.</text>
</comment>
<dbReference type="Proteomes" id="UP000015531">
    <property type="component" value="Unassembled WGS sequence"/>
</dbReference>
<evidence type="ECO:0000313" key="2">
    <source>
        <dbReference type="EMBL" id="EQB19329.1"/>
    </source>
</evidence>
<protein>
    <recommendedName>
        <fullName evidence="1">DUF6878 domain-containing protein</fullName>
    </recommendedName>
</protein>
<evidence type="ECO:0000313" key="3">
    <source>
        <dbReference type="Proteomes" id="UP000015531"/>
    </source>
</evidence>
<dbReference type="InterPro" id="IPR049243">
    <property type="entry name" value="DUF6878"/>
</dbReference>
<dbReference type="AlphaFoldDB" id="T0JBV2"/>
<dbReference type="PATRIC" id="fig|1331060.3.peg.43"/>
<proteinExistence type="predicted"/>
<name>T0JBV2_9SPHN</name>